<dbReference type="Proteomes" id="UP001144280">
    <property type="component" value="Unassembled WGS sequence"/>
</dbReference>
<evidence type="ECO:0000313" key="1">
    <source>
        <dbReference type="EMBL" id="GLI00942.1"/>
    </source>
</evidence>
<reference evidence="1" key="1">
    <citation type="submission" date="2022-12" db="EMBL/GenBank/DDBJ databases">
        <title>New Phytohabitans aurantiacus sp. RD004123 nov., an actinomycete isolated from soil.</title>
        <authorList>
            <person name="Triningsih D.W."/>
            <person name="Harunari E."/>
            <person name="Igarashi Y."/>
        </authorList>
    </citation>
    <scope>NUCLEOTIDE SEQUENCE</scope>
    <source>
        <strain evidence="1">RD004123</strain>
    </source>
</reference>
<evidence type="ECO:0000313" key="2">
    <source>
        <dbReference type="Proteomes" id="UP001144280"/>
    </source>
</evidence>
<protein>
    <submittedName>
        <fullName evidence="1">Uncharacterized protein</fullName>
    </submittedName>
</protein>
<dbReference type="EMBL" id="BSDI01000038">
    <property type="protein sequence ID" value="GLI00942.1"/>
    <property type="molecule type" value="Genomic_DNA"/>
</dbReference>
<proteinExistence type="predicted"/>
<organism evidence="1 2">
    <name type="scientific">Phytohabitans aurantiacus</name>
    <dbReference type="NCBI Taxonomy" id="3016789"/>
    <lineage>
        <taxon>Bacteria</taxon>
        <taxon>Bacillati</taxon>
        <taxon>Actinomycetota</taxon>
        <taxon>Actinomycetes</taxon>
        <taxon>Micromonosporales</taxon>
        <taxon>Micromonosporaceae</taxon>
    </lineage>
</organism>
<gene>
    <name evidence="1" type="ORF">Pa4123_62180</name>
</gene>
<sequence length="171" mass="17941">MDGRQVAILANCLAGDPAAALAILEASAISEPWEGAVAACLKVFCLNASARPVGAAVDEMVERYLALDTAPELVVFRTRVGLSLVDLADGADQADVSQATTRLLDEAVTARDGYAGREVLAHNASRARLTLTQERILRAVVESSRLGRGIMSAQMVADLLKAMSMSEAATV</sequence>
<name>A0ABQ5R4Z6_9ACTN</name>
<keyword evidence="2" id="KW-1185">Reference proteome</keyword>
<comment type="caution">
    <text evidence="1">The sequence shown here is derived from an EMBL/GenBank/DDBJ whole genome shotgun (WGS) entry which is preliminary data.</text>
</comment>
<accession>A0ABQ5R4Z6</accession>